<keyword evidence="1" id="KW-0378">Hydrolase</keyword>
<evidence type="ECO:0000256" key="1">
    <source>
        <dbReference type="ARBA" id="ARBA00022801"/>
    </source>
</evidence>
<evidence type="ECO:0000313" key="4">
    <source>
        <dbReference type="Proteomes" id="UP001175147"/>
    </source>
</evidence>
<sequence length="591" mass="66837">MDIYDIVDNPEKQLEVFSGIIKRMNASSDHDETLVTIISEIKTIMYTDSILLYLVDQELYNLHYEMSIGPLGSKFFGNIIDSERPLAVRAYTTSCSLYSNDPQEDSAFIPMKEVLGEELKNILFVPLKVRKKNIGSLFLINKKNGKFIEQDTVVMSLFANIVSLALVNKMVYDRAQSRAYEVGALYQMSISINKCETIEEILNDNISIVCEAFEAHRVSVILKENGVFKFKAGIGIDEDVLKYGVVTVDDNVLSEVLSTGKPVYSFDVDRDSRFRPNKSLRYKRNSFMVAPIVAKDEIIGFLSATERNIDKAFNLSNLSLLEMLAQQIGENYMHVLLSEESKIKESLTEEINFTEQLQKSVLPKEFPNNGLFDIAAVSIPSKNVGGDFYDYIKISDTKYALVIADVSGKGLGAGFFMTMTRSILRVYFSEMDDPAKILESANKHIYKDSNNGMFVTCFLVVIDTENKTITYSNAGHLTQYLLKKYDISTLDSILEMHTHGKPLGFIEDASYQNKQISYSKGDTIILYTDGITETFNKSEEEYGEERLKNILKNDYDDAKELVDDIVNETVSFRGKTPQFDDITLLVARLLN</sequence>
<gene>
    <name evidence="3" type="ORF">Q5M86_10100</name>
</gene>
<dbReference type="InterPro" id="IPR052016">
    <property type="entry name" value="Bact_Sigma-Reg"/>
</dbReference>
<evidence type="ECO:0000259" key="2">
    <source>
        <dbReference type="PROSITE" id="PS51746"/>
    </source>
</evidence>
<proteinExistence type="predicted"/>
<dbReference type="SMART" id="SM00331">
    <property type="entry name" value="PP2C_SIG"/>
    <property type="match status" value="1"/>
</dbReference>
<dbReference type="Gene3D" id="3.30.450.40">
    <property type="match status" value="2"/>
</dbReference>
<dbReference type="PANTHER" id="PTHR43156">
    <property type="entry name" value="STAGE II SPORULATION PROTEIN E-RELATED"/>
    <property type="match status" value="1"/>
</dbReference>
<dbReference type="Pfam" id="PF13185">
    <property type="entry name" value="GAF_2"/>
    <property type="match status" value="1"/>
</dbReference>
<dbReference type="SUPFAM" id="SSF81606">
    <property type="entry name" value="PP2C-like"/>
    <property type="match status" value="1"/>
</dbReference>
<name>A0ABT8YZ16_9SPIR</name>
<dbReference type="RefSeq" id="WP_304386250.1">
    <property type="nucleotide sequence ID" value="NZ_JAUPBL010000171.1"/>
</dbReference>
<dbReference type="Proteomes" id="UP001175147">
    <property type="component" value="Unassembled WGS sequence"/>
</dbReference>
<accession>A0ABT8YZ16</accession>
<organism evidence="3 4">
    <name type="scientific">Brachyspira innocens</name>
    <dbReference type="NCBI Taxonomy" id="13264"/>
    <lineage>
        <taxon>Bacteria</taxon>
        <taxon>Pseudomonadati</taxon>
        <taxon>Spirochaetota</taxon>
        <taxon>Spirochaetia</taxon>
        <taxon>Brachyspirales</taxon>
        <taxon>Brachyspiraceae</taxon>
        <taxon>Brachyspira</taxon>
    </lineage>
</organism>
<dbReference type="InterPro" id="IPR036457">
    <property type="entry name" value="PPM-type-like_dom_sf"/>
</dbReference>
<dbReference type="PROSITE" id="PS51746">
    <property type="entry name" value="PPM_2"/>
    <property type="match status" value="1"/>
</dbReference>
<dbReference type="PANTHER" id="PTHR43156:SF2">
    <property type="entry name" value="STAGE II SPORULATION PROTEIN E"/>
    <property type="match status" value="1"/>
</dbReference>
<keyword evidence="4" id="KW-1185">Reference proteome</keyword>
<dbReference type="SMART" id="SM00065">
    <property type="entry name" value="GAF"/>
    <property type="match status" value="2"/>
</dbReference>
<dbReference type="Pfam" id="PF01590">
    <property type="entry name" value="GAF"/>
    <property type="match status" value="1"/>
</dbReference>
<feature type="domain" description="PPM-type phosphatase" evidence="2">
    <location>
        <begin position="371"/>
        <end position="589"/>
    </location>
</feature>
<dbReference type="InterPro" id="IPR029016">
    <property type="entry name" value="GAF-like_dom_sf"/>
</dbReference>
<comment type="caution">
    <text evidence="3">The sequence shown here is derived from an EMBL/GenBank/DDBJ whole genome shotgun (WGS) entry which is preliminary data.</text>
</comment>
<dbReference type="EMBL" id="JAUPBM010000145">
    <property type="protein sequence ID" value="MDO7021128.1"/>
    <property type="molecule type" value="Genomic_DNA"/>
</dbReference>
<dbReference type="InterPro" id="IPR001932">
    <property type="entry name" value="PPM-type_phosphatase-like_dom"/>
</dbReference>
<evidence type="ECO:0000313" key="3">
    <source>
        <dbReference type="EMBL" id="MDO7021128.1"/>
    </source>
</evidence>
<dbReference type="SUPFAM" id="SSF55781">
    <property type="entry name" value="GAF domain-like"/>
    <property type="match status" value="2"/>
</dbReference>
<reference evidence="3" key="1">
    <citation type="submission" date="2023-07" db="EMBL/GenBank/DDBJ databases">
        <title>Mucosal microbiota of week-old chicken and adult hens.</title>
        <authorList>
            <person name="Volf J."/>
            <person name="Karasova D."/>
            <person name="Crhanova M."/>
            <person name="Faldynova M."/>
            <person name="Prikrylova H."/>
            <person name="Zeman M."/>
            <person name="Babak V."/>
            <person name="Rajova J."/>
            <person name="Rychlik I."/>
        </authorList>
    </citation>
    <scope>NUCLEOTIDE SEQUENCE</scope>
    <source>
        <strain evidence="3">ET902</strain>
    </source>
</reference>
<protein>
    <submittedName>
        <fullName evidence="3">SpoIIE family protein phosphatase</fullName>
    </submittedName>
</protein>
<dbReference type="Pfam" id="PF07228">
    <property type="entry name" value="SpoIIE"/>
    <property type="match status" value="1"/>
</dbReference>
<dbReference type="InterPro" id="IPR003018">
    <property type="entry name" value="GAF"/>
</dbReference>
<dbReference type="Gene3D" id="3.60.40.10">
    <property type="entry name" value="PPM-type phosphatase domain"/>
    <property type="match status" value="1"/>
</dbReference>